<evidence type="ECO:0000256" key="6">
    <source>
        <dbReference type="SAM" id="MobiDB-lite"/>
    </source>
</evidence>
<comment type="function">
    <text evidence="1">Required for the transposition of the insertion element.</text>
</comment>
<keyword evidence="3" id="KW-0815">Transposition</keyword>
<evidence type="ECO:0000256" key="4">
    <source>
        <dbReference type="ARBA" id="ARBA00023125"/>
    </source>
</evidence>
<dbReference type="InterPro" id="IPR001207">
    <property type="entry name" value="Transposase_mutator"/>
</dbReference>
<sequence length="151" mass="16045">MRQRGNGHAVATHAASPSAMSSWLSAGVITASRESPAPPVYVLRPGRRPAVGQRTLPRGFNGTAGSTGAGNGAPSCPFTSPNRVPSLQSLRACSISSCDRPIQRNGHRDKTLISQAGNLDLAIPELRSGSFFPALLERRRRIDQDLYAVIT</sequence>
<evidence type="ECO:0000313" key="8">
    <source>
        <dbReference type="Proteomes" id="UP001321542"/>
    </source>
</evidence>
<dbReference type="EMBL" id="AP018448">
    <property type="protein sequence ID" value="BBC38704.1"/>
    <property type="molecule type" value="Genomic_DNA"/>
</dbReference>
<feature type="region of interest" description="Disordered" evidence="6">
    <location>
        <begin position="50"/>
        <end position="80"/>
    </location>
</feature>
<dbReference type="Proteomes" id="UP001321542">
    <property type="component" value="Chromosome"/>
</dbReference>
<name>A0ABM7FLD1_9ACTN</name>
<evidence type="ECO:0008006" key="9">
    <source>
        <dbReference type="Google" id="ProtNLM"/>
    </source>
</evidence>
<accession>A0ABM7FLD1</accession>
<organism evidence="7 8">
    <name type="scientific">Streptomyces graminofaciens</name>
    <dbReference type="NCBI Taxonomy" id="68212"/>
    <lineage>
        <taxon>Bacteria</taxon>
        <taxon>Bacillati</taxon>
        <taxon>Actinomycetota</taxon>
        <taxon>Actinomycetes</taxon>
        <taxon>Kitasatosporales</taxon>
        <taxon>Streptomycetaceae</taxon>
        <taxon>Streptomyces</taxon>
    </lineage>
</organism>
<comment type="similarity">
    <text evidence="2">Belongs to the transposase mutator family.</text>
</comment>
<proteinExistence type="inferred from homology"/>
<evidence type="ECO:0000256" key="5">
    <source>
        <dbReference type="ARBA" id="ARBA00023172"/>
    </source>
</evidence>
<protein>
    <recommendedName>
        <fullName evidence="9">Transposase</fullName>
    </recommendedName>
</protein>
<evidence type="ECO:0000256" key="1">
    <source>
        <dbReference type="ARBA" id="ARBA00002190"/>
    </source>
</evidence>
<reference evidence="7 8" key="2">
    <citation type="journal article" date="2023" name="ChemBioChem">
        <title>Acyltransferase Domain Exchange between Two Independent Type I Polyketide Synthases in the Same Producer Strain of Macrolide Antibiotics.</title>
        <authorList>
            <person name="Kudo F."/>
            <person name="Kishikawa K."/>
            <person name="Tsuboi K."/>
            <person name="Kido T."/>
            <person name="Usui T."/>
            <person name="Hashimoto J."/>
            <person name="Shin-Ya K."/>
            <person name="Miyanaga A."/>
            <person name="Eguchi T."/>
        </authorList>
    </citation>
    <scope>NUCLEOTIDE SEQUENCE [LARGE SCALE GENOMIC DNA]</scope>
    <source>
        <strain evidence="7 8">A-8890</strain>
    </source>
</reference>
<keyword evidence="8" id="KW-1185">Reference proteome</keyword>
<dbReference type="Pfam" id="PF00872">
    <property type="entry name" value="Transposase_mut"/>
    <property type="match status" value="1"/>
</dbReference>
<evidence type="ECO:0000256" key="3">
    <source>
        <dbReference type="ARBA" id="ARBA00022578"/>
    </source>
</evidence>
<keyword evidence="4" id="KW-0238">DNA-binding</keyword>
<evidence type="ECO:0000256" key="2">
    <source>
        <dbReference type="ARBA" id="ARBA00010961"/>
    </source>
</evidence>
<reference evidence="7 8" key="1">
    <citation type="journal article" date="2010" name="ChemBioChem">
        <title>Cloning and characterization of the biosynthetic gene cluster of 16-membered macrolide antibiotic FD-891: involvement of a dual functional cytochrome P450 monooxygenase catalyzing epoxidation and hydroxylation.</title>
        <authorList>
            <person name="Kudo F."/>
            <person name="Motegi A."/>
            <person name="Mizoue K."/>
            <person name="Eguchi T."/>
        </authorList>
    </citation>
    <scope>NUCLEOTIDE SEQUENCE [LARGE SCALE GENOMIC DNA]</scope>
    <source>
        <strain evidence="7 8">A-8890</strain>
    </source>
</reference>
<evidence type="ECO:0000313" key="7">
    <source>
        <dbReference type="EMBL" id="BBC38704.1"/>
    </source>
</evidence>
<gene>
    <name evidence="7" type="ORF">SGFS_099980</name>
</gene>
<keyword evidence="5" id="KW-0233">DNA recombination</keyword>